<dbReference type="AlphaFoldDB" id="A0A8I0ADQ1"/>
<evidence type="ECO:0000313" key="3">
    <source>
        <dbReference type="Proteomes" id="UP000662088"/>
    </source>
</evidence>
<gene>
    <name evidence="2" type="ORF">H8R92_08760</name>
</gene>
<feature type="transmembrane region" description="Helical" evidence="1">
    <location>
        <begin position="45"/>
        <end position="63"/>
    </location>
</feature>
<proteinExistence type="predicted"/>
<keyword evidence="1" id="KW-0472">Membrane</keyword>
<evidence type="ECO:0000313" key="2">
    <source>
        <dbReference type="EMBL" id="MBC5640504.1"/>
    </source>
</evidence>
<reference evidence="2" key="1">
    <citation type="submission" date="2020-08" db="EMBL/GenBank/DDBJ databases">
        <title>Genome public.</title>
        <authorList>
            <person name="Liu C."/>
            <person name="Sun Q."/>
        </authorList>
    </citation>
    <scope>NUCLEOTIDE SEQUENCE</scope>
    <source>
        <strain evidence="2">NSJ-42</strain>
    </source>
</reference>
<name>A0A8I0ADQ1_9CLOT</name>
<accession>A0A8I0ADQ1</accession>
<protein>
    <submittedName>
        <fullName evidence="2">Uncharacterized protein</fullName>
    </submittedName>
</protein>
<evidence type="ECO:0000256" key="1">
    <source>
        <dbReference type="SAM" id="Phobius"/>
    </source>
</evidence>
<comment type="caution">
    <text evidence="2">The sequence shown here is derived from an EMBL/GenBank/DDBJ whole genome shotgun (WGS) entry which is preliminary data.</text>
</comment>
<dbReference type="RefSeq" id="WP_186835238.1">
    <property type="nucleotide sequence ID" value="NZ_JACOOQ010000013.1"/>
</dbReference>
<sequence length="65" mass="7116">MDITNAITSPTNIANSKNKDTIVVASSIGFTDTCTLKTQYLSKLLIYNSLTILSAKFMIIIILPH</sequence>
<keyword evidence="1" id="KW-1133">Transmembrane helix</keyword>
<dbReference type="EMBL" id="JACOOQ010000013">
    <property type="protein sequence ID" value="MBC5640504.1"/>
    <property type="molecule type" value="Genomic_DNA"/>
</dbReference>
<keyword evidence="1" id="KW-0812">Transmembrane</keyword>
<organism evidence="2 3">
    <name type="scientific">Clostridium lentum</name>
    <dbReference type="NCBI Taxonomy" id="2763037"/>
    <lineage>
        <taxon>Bacteria</taxon>
        <taxon>Bacillati</taxon>
        <taxon>Bacillota</taxon>
        <taxon>Clostridia</taxon>
        <taxon>Eubacteriales</taxon>
        <taxon>Clostridiaceae</taxon>
        <taxon>Clostridium</taxon>
    </lineage>
</organism>
<dbReference type="Proteomes" id="UP000662088">
    <property type="component" value="Unassembled WGS sequence"/>
</dbReference>
<keyword evidence="3" id="KW-1185">Reference proteome</keyword>